<dbReference type="SMART" id="SM00034">
    <property type="entry name" value="CLECT"/>
    <property type="match status" value="1"/>
</dbReference>
<dbReference type="EMBL" id="OU895878">
    <property type="protein sequence ID" value="CAG9805253.1"/>
    <property type="molecule type" value="Genomic_DNA"/>
</dbReference>
<dbReference type="CDD" id="cd00037">
    <property type="entry name" value="CLECT"/>
    <property type="match status" value="1"/>
</dbReference>
<keyword evidence="1" id="KW-0732">Signal</keyword>
<evidence type="ECO:0000259" key="2">
    <source>
        <dbReference type="PROSITE" id="PS50041"/>
    </source>
</evidence>
<dbReference type="Proteomes" id="UP001153620">
    <property type="component" value="Chromosome 2"/>
</dbReference>
<dbReference type="Gene3D" id="3.10.100.10">
    <property type="entry name" value="Mannose-Binding Protein A, subunit A"/>
    <property type="match status" value="1"/>
</dbReference>
<dbReference type="SUPFAM" id="SSF56436">
    <property type="entry name" value="C-type lectin-like"/>
    <property type="match status" value="1"/>
</dbReference>
<gene>
    <name evidence="3" type="ORF">CHIRRI_LOCUS8127</name>
</gene>
<dbReference type="Pfam" id="PF00059">
    <property type="entry name" value="Lectin_C"/>
    <property type="match status" value="1"/>
</dbReference>
<reference evidence="3" key="2">
    <citation type="submission" date="2022-10" db="EMBL/GenBank/DDBJ databases">
        <authorList>
            <consortium name="ENA_rothamsted_submissions"/>
            <consortium name="culmorum"/>
            <person name="King R."/>
        </authorList>
    </citation>
    <scope>NUCLEOTIDE SEQUENCE</scope>
</reference>
<proteinExistence type="predicted"/>
<feature type="domain" description="C-type lectin" evidence="2">
    <location>
        <begin position="67"/>
        <end position="193"/>
    </location>
</feature>
<protein>
    <recommendedName>
        <fullName evidence="2">C-type lectin domain-containing protein</fullName>
    </recommendedName>
</protein>
<dbReference type="PROSITE" id="PS50041">
    <property type="entry name" value="C_TYPE_LECTIN_2"/>
    <property type="match status" value="1"/>
</dbReference>
<organism evidence="3 4">
    <name type="scientific">Chironomus riparius</name>
    <dbReference type="NCBI Taxonomy" id="315576"/>
    <lineage>
        <taxon>Eukaryota</taxon>
        <taxon>Metazoa</taxon>
        <taxon>Ecdysozoa</taxon>
        <taxon>Arthropoda</taxon>
        <taxon>Hexapoda</taxon>
        <taxon>Insecta</taxon>
        <taxon>Pterygota</taxon>
        <taxon>Neoptera</taxon>
        <taxon>Endopterygota</taxon>
        <taxon>Diptera</taxon>
        <taxon>Nematocera</taxon>
        <taxon>Chironomoidea</taxon>
        <taxon>Chironomidae</taxon>
        <taxon>Chironominae</taxon>
        <taxon>Chironomus</taxon>
    </lineage>
</organism>
<evidence type="ECO:0000313" key="4">
    <source>
        <dbReference type="Proteomes" id="UP001153620"/>
    </source>
</evidence>
<sequence length="200" mass="23245">MSSKSFIFYYGIILQLFIVICNSQNIPQNNQLKSSRVYQVIVNDVVFHKLGSYRGFTEEGSEYQKSYFFTRYSSSPWAEARSFCNSYGFEFLSMDTLEEARAVLTLADNHSFLRALQYTWLYVDGVALTIKSPTDWYWTKTGKKISYSIPWRVGTPNNDGGSEYCLTIGRYFTNEKFGFDDTLCDGRTRITCQRIEFFIP</sequence>
<dbReference type="AlphaFoldDB" id="A0A9N9WQQ5"/>
<evidence type="ECO:0000256" key="1">
    <source>
        <dbReference type="SAM" id="SignalP"/>
    </source>
</evidence>
<dbReference type="InterPro" id="IPR016186">
    <property type="entry name" value="C-type_lectin-like/link_sf"/>
</dbReference>
<name>A0A9N9WQQ5_9DIPT</name>
<accession>A0A9N9WQQ5</accession>
<feature type="signal peptide" evidence="1">
    <location>
        <begin position="1"/>
        <end position="23"/>
    </location>
</feature>
<dbReference type="InterPro" id="IPR001304">
    <property type="entry name" value="C-type_lectin-like"/>
</dbReference>
<keyword evidence="4" id="KW-1185">Reference proteome</keyword>
<feature type="chain" id="PRO_5040403527" description="C-type lectin domain-containing protein" evidence="1">
    <location>
        <begin position="24"/>
        <end position="200"/>
    </location>
</feature>
<reference evidence="3" key="1">
    <citation type="submission" date="2022-01" db="EMBL/GenBank/DDBJ databases">
        <authorList>
            <person name="King R."/>
        </authorList>
    </citation>
    <scope>NUCLEOTIDE SEQUENCE</scope>
</reference>
<dbReference type="OrthoDB" id="7795339at2759"/>
<evidence type="ECO:0000313" key="3">
    <source>
        <dbReference type="EMBL" id="CAG9805253.1"/>
    </source>
</evidence>
<dbReference type="InterPro" id="IPR016187">
    <property type="entry name" value="CTDL_fold"/>
</dbReference>